<dbReference type="Pfam" id="PF01323">
    <property type="entry name" value="DSBA"/>
    <property type="match status" value="1"/>
</dbReference>
<reference evidence="2 3" key="1">
    <citation type="journal article" date="2014" name="Genome Announc.">
        <title>Draft Genome Sequences of Marine Flavobacterium Algibacter lectus Strains SS8 and NR4.</title>
        <authorList>
            <person name="Takatani N."/>
            <person name="Nakanishi M."/>
            <person name="Meirelles P."/>
            <person name="Mino S."/>
            <person name="Suda W."/>
            <person name="Oshima K."/>
            <person name="Hattori M."/>
            <person name="Ohkuma M."/>
            <person name="Hosokawa M."/>
            <person name="Miyashita K."/>
            <person name="Thompson F.L."/>
            <person name="Niwa A."/>
            <person name="Sawabe T."/>
            <person name="Sawabe T."/>
        </authorList>
    </citation>
    <scope>NUCLEOTIDE SEQUENCE [LARGE SCALE GENOMIC DNA]</scope>
    <source>
        <strain evidence="3">JCM19274</strain>
    </source>
</reference>
<organism evidence="2 3">
    <name type="scientific">Algibacter lectus</name>
    <dbReference type="NCBI Taxonomy" id="221126"/>
    <lineage>
        <taxon>Bacteria</taxon>
        <taxon>Pseudomonadati</taxon>
        <taxon>Bacteroidota</taxon>
        <taxon>Flavobacteriia</taxon>
        <taxon>Flavobacteriales</taxon>
        <taxon>Flavobacteriaceae</taxon>
        <taxon>Algibacter</taxon>
    </lineage>
</organism>
<keyword evidence="2" id="KW-0413">Isomerase</keyword>
<evidence type="ECO:0000313" key="3">
    <source>
        <dbReference type="Proteomes" id="UP000029643"/>
    </source>
</evidence>
<gene>
    <name evidence="2" type="ORF">JCM19274_442</name>
</gene>
<sequence>MKEKLKIDIVSDVVCPWCTIGYKRLEKAIKELGLKIK</sequence>
<dbReference type="InterPro" id="IPR001853">
    <property type="entry name" value="DSBA-like_thioredoxin_dom"/>
</dbReference>
<comment type="caution">
    <text evidence="2">The sequence shown here is derived from an EMBL/GenBank/DDBJ whole genome shotgun (WGS) entry which is preliminary data.</text>
</comment>
<dbReference type="SUPFAM" id="SSF52833">
    <property type="entry name" value="Thioredoxin-like"/>
    <property type="match status" value="1"/>
</dbReference>
<dbReference type="GO" id="GO:0016853">
    <property type="term" value="F:isomerase activity"/>
    <property type="evidence" value="ECO:0007669"/>
    <property type="project" value="UniProtKB-KW"/>
</dbReference>
<dbReference type="InterPro" id="IPR036249">
    <property type="entry name" value="Thioredoxin-like_sf"/>
</dbReference>
<accession>A0A090X6N6</accession>
<dbReference type="EMBL" id="BBNU01000017">
    <property type="protein sequence ID" value="GAL81597.1"/>
    <property type="molecule type" value="Genomic_DNA"/>
</dbReference>
<dbReference type="Proteomes" id="UP000029643">
    <property type="component" value="Unassembled WGS sequence"/>
</dbReference>
<name>A0A090X6N6_9FLAO</name>
<dbReference type="AlphaFoldDB" id="A0A090X6N6"/>
<feature type="domain" description="DSBA-like thioredoxin" evidence="1">
    <location>
        <begin position="7"/>
        <end position="36"/>
    </location>
</feature>
<protein>
    <submittedName>
        <fullName evidence="2">2-hydroxychromene-2-carboxylate isomerase/DsbA-like thioredoxin domain</fullName>
    </submittedName>
</protein>
<evidence type="ECO:0000313" key="2">
    <source>
        <dbReference type="EMBL" id="GAL81597.1"/>
    </source>
</evidence>
<evidence type="ECO:0000259" key="1">
    <source>
        <dbReference type="Pfam" id="PF01323"/>
    </source>
</evidence>
<dbReference type="Gene3D" id="3.40.30.10">
    <property type="entry name" value="Glutaredoxin"/>
    <property type="match status" value="1"/>
</dbReference>
<proteinExistence type="predicted"/>
<dbReference type="GO" id="GO:0016491">
    <property type="term" value="F:oxidoreductase activity"/>
    <property type="evidence" value="ECO:0007669"/>
    <property type="project" value="InterPro"/>
</dbReference>